<evidence type="ECO:0000313" key="3">
    <source>
        <dbReference type="Proteomes" id="UP000592181"/>
    </source>
</evidence>
<feature type="region of interest" description="Disordered" evidence="1">
    <location>
        <begin position="134"/>
        <end position="198"/>
    </location>
</feature>
<comment type="caution">
    <text evidence="2">The sequence shown here is derived from an EMBL/GenBank/DDBJ whole genome shotgun (WGS) entry which is preliminary data.</text>
</comment>
<dbReference type="AlphaFoldDB" id="A0A852X5N1"/>
<sequence length="198" mass="20369">MSQMMTSLLARDPERGSRPADRRRLAVVSPQDTSGSVRFPVLCLSLLLAGLGAVLGLNTAMAQDSFEVQRLEGRSAALSDTQESLTHDIDERSAPQALADRADELGMVPADSAAFVDLEKGAVLGVAEPATRPEGLTVDAATDATASEGASSEKESGSGSSSASSEKGEESEKESASASSTQEESSSSAQESADESSD</sequence>
<evidence type="ECO:0008006" key="4">
    <source>
        <dbReference type="Google" id="ProtNLM"/>
    </source>
</evidence>
<protein>
    <recommendedName>
        <fullName evidence="4">Cell division protein FtsL</fullName>
    </recommendedName>
</protein>
<evidence type="ECO:0000313" key="2">
    <source>
        <dbReference type="EMBL" id="NYG37738.1"/>
    </source>
</evidence>
<reference evidence="2 3" key="1">
    <citation type="submission" date="2020-07" db="EMBL/GenBank/DDBJ databases">
        <title>Sequencing the genomes of 1000 actinobacteria strains.</title>
        <authorList>
            <person name="Klenk H.-P."/>
        </authorList>
    </citation>
    <scope>NUCLEOTIDE SEQUENCE [LARGE SCALE GENOMIC DNA]</scope>
    <source>
        <strain evidence="2 3">DSM 24723</strain>
    </source>
</reference>
<dbReference type="EMBL" id="JACBZX010000001">
    <property type="protein sequence ID" value="NYG37738.1"/>
    <property type="molecule type" value="Genomic_DNA"/>
</dbReference>
<evidence type="ECO:0000256" key="1">
    <source>
        <dbReference type="SAM" id="MobiDB-lite"/>
    </source>
</evidence>
<feature type="compositionally biased region" description="Low complexity" evidence="1">
    <location>
        <begin position="176"/>
        <end position="191"/>
    </location>
</feature>
<dbReference type="RefSeq" id="WP_179463060.1">
    <property type="nucleotide sequence ID" value="NZ_JACBZX010000001.1"/>
</dbReference>
<name>A0A852X5N1_9MICO</name>
<keyword evidence="3" id="KW-1185">Reference proteome</keyword>
<proteinExistence type="predicted"/>
<gene>
    <name evidence="2" type="ORF">BJY28_002207</name>
</gene>
<feature type="region of interest" description="Disordered" evidence="1">
    <location>
        <begin position="1"/>
        <end position="29"/>
    </location>
</feature>
<accession>A0A852X5N1</accession>
<dbReference type="Proteomes" id="UP000592181">
    <property type="component" value="Unassembled WGS sequence"/>
</dbReference>
<feature type="compositionally biased region" description="Basic and acidic residues" evidence="1">
    <location>
        <begin position="166"/>
        <end position="175"/>
    </location>
</feature>
<feature type="compositionally biased region" description="Basic and acidic residues" evidence="1">
    <location>
        <begin position="11"/>
        <end position="24"/>
    </location>
</feature>
<organism evidence="2 3">
    <name type="scientific">Janibacter alkaliphilus</name>
    <dbReference type="NCBI Taxonomy" id="1069963"/>
    <lineage>
        <taxon>Bacteria</taxon>
        <taxon>Bacillati</taxon>
        <taxon>Actinomycetota</taxon>
        <taxon>Actinomycetes</taxon>
        <taxon>Micrococcales</taxon>
        <taxon>Intrasporangiaceae</taxon>
        <taxon>Janibacter</taxon>
    </lineage>
</organism>